<proteinExistence type="predicted"/>
<evidence type="ECO:0000313" key="1">
    <source>
        <dbReference type="EMBL" id="RZB51416.1"/>
    </source>
</evidence>
<dbReference type="SMR" id="A0A445FRB0"/>
<dbReference type="EMBL" id="QZWG01000018">
    <property type="protein sequence ID" value="RZB51416.1"/>
    <property type="molecule type" value="Genomic_DNA"/>
</dbReference>
<organism evidence="1 2">
    <name type="scientific">Glycine soja</name>
    <name type="common">Wild soybean</name>
    <dbReference type="NCBI Taxonomy" id="3848"/>
    <lineage>
        <taxon>Eukaryota</taxon>
        <taxon>Viridiplantae</taxon>
        <taxon>Streptophyta</taxon>
        <taxon>Embryophyta</taxon>
        <taxon>Tracheophyta</taxon>
        <taxon>Spermatophyta</taxon>
        <taxon>Magnoliopsida</taxon>
        <taxon>eudicotyledons</taxon>
        <taxon>Gunneridae</taxon>
        <taxon>Pentapetalae</taxon>
        <taxon>rosids</taxon>
        <taxon>fabids</taxon>
        <taxon>Fabales</taxon>
        <taxon>Fabaceae</taxon>
        <taxon>Papilionoideae</taxon>
        <taxon>50 kb inversion clade</taxon>
        <taxon>NPAAA clade</taxon>
        <taxon>indigoferoid/millettioid clade</taxon>
        <taxon>Phaseoleae</taxon>
        <taxon>Glycine</taxon>
        <taxon>Glycine subgen. Soja</taxon>
    </lineage>
</organism>
<name>A0A445FRB0_GLYSO</name>
<dbReference type="PANTHER" id="PTHR43056">
    <property type="entry name" value="PEPTIDASE S9 PROLYL OLIGOPEPTIDASE"/>
    <property type="match status" value="1"/>
</dbReference>
<dbReference type="Proteomes" id="UP000289340">
    <property type="component" value="Chromosome 18"/>
</dbReference>
<reference evidence="1 2" key="1">
    <citation type="submission" date="2018-09" db="EMBL/GenBank/DDBJ databases">
        <title>A high-quality reference genome of wild soybean provides a powerful tool to mine soybean genomes.</title>
        <authorList>
            <person name="Xie M."/>
            <person name="Chung C.Y.L."/>
            <person name="Li M.-W."/>
            <person name="Wong F.-L."/>
            <person name="Chan T.-F."/>
            <person name="Lam H.-M."/>
        </authorList>
    </citation>
    <scope>NUCLEOTIDE SEQUENCE [LARGE SCALE GENOMIC DNA]</scope>
    <source>
        <strain evidence="2">cv. W05</strain>
        <tissue evidence="1">Hypocotyl of etiolated seedlings</tissue>
    </source>
</reference>
<dbReference type="PANTHER" id="PTHR43056:SF5">
    <property type="entry name" value="PEPTIDASE S9 PROLYL OLIGOPEPTIDASE CATALYTIC DOMAIN-CONTAINING PROTEIN"/>
    <property type="match status" value="1"/>
</dbReference>
<accession>A0A445FRB0</accession>
<dbReference type="AlphaFoldDB" id="A0A445FRB0"/>
<sequence length="79" mass="8944">MILLLHRRESSQNPTTTIVSIALGSKDAQEPQVLVGGSDFYAFPCLDPKSERIAWIQWSHPNMPWDKSELWVGYISENG</sequence>
<dbReference type="InterPro" id="IPR050585">
    <property type="entry name" value="Xaa-Pro_dipeptidyl-ppase/CocE"/>
</dbReference>
<gene>
    <name evidence="1" type="ORF">D0Y65_048015</name>
</gene>
<keyword evidence="2" id="KW-1185">Reference proteome</keyword>
<protein>
    <submittedName>
        <fullName evidence="1">Uncharacterized protein</fullName>
    </submittedName>
</protein>
<evidence type="ECO:0000313" key="2">
    <source>
        <dbReference type="Proteomes" id="UP000289340"/>
    </source>
</evidence>
<comment type="caution">
    <text evidence="1">The sequence shown here is derived from an EMBL/GenBank/DDBJ whole genome shotgun (WGS) entry which is preliminary data.</text>
</comment>